<keyword evidence="2" id="KW-1185">Reference proteome</keyword>
<evidence type="ECO:0000313" key="2">
    <source>
        <dbReference type="Proteomes" id="UP000182466"/>
    </source>
</evidence>
<gene>
    <name evidence="1" type="ORF">SAMN05216236_1537</name>
</gene>
<dbReference type="AlphaFoldDB" id="A0A1I7E9S5"/>
<sequence length="75" mass="8499">MKDESQKCAKPVHLVDLAEFIDARHATAGKELKIKKGAIKFDVSTDRKNRRAQAMHLCPSWHITFGNSVPQRRQG</sequence>
<name>A0A1I7E9S5_9RHOB</name>
<organism evidence="1 2">
    <name type="scientific">Sedimentitalea nanhaiensis</name>
    <dbReference type="NCBI Taxonomy" id="999627"/>
    <lineage>
        <taxon>Bacteria</taxon>
        <taxon>Pseudomonadati</taxon>
        <taxon>Pseudomonadota</taxon>
        <taxon>Alphaproteobacteria</taxon>
        <taxon>Rhodobacterales</taxon>
        <taxon>Paracoccaceae</taxon>
        <taxon>Sedimentitalea</taxon>
    </lineage>
</organism>
<dbReference type="Proteomes" id="UP000182466">
    <property type="component" value="Unassembled WGS sequence"/>
</dbReference>
<dbReference type="RefSeq" id="WP_027262000.1">
    <property type="nucleotide sequence ID" value="NZ_FPAW01000053.1"/>
</dbReference>
<evidence type="ECO:0000313" key="1">
    <source>
        <dbReference type="EMBL" id="SFU20690.1"/>
    </source>
</evidence>
<accession>A0A1I7E9S5</accession>
<proteinExistence type="predicted"/>
<dbReference type="OrthoDB" id="982642at2"/>
<reference evidence="1 2" key="1">
    <citation type="submission" date="2016-10" db="EMBL/GenBank/DDBJ databases">
        <authorList>
            <person name="de Groot N.N."/>
        </authorList>
    </citation>
    <scope>NUCLEOTIDE SEQUENCE [LARGE SCALE GENOMIC DNA]</scope>
    <source>
        <strain evidence="1 2">CGMCC 1.10959</strain>
    </source>
</reference>
<dbReference type="EMBL" id="FPAW01000053">
    <property type="protein sequence ID" value="SFU20690.1"/>
    <property type="molecule type" value="Genomic_DNA"/>
</dbReference>
<protein>
    <submittedName>
        <fullName evidence="1">Uncharacterized protein</fullName>
    </submittedName>
</protein>
<dbReference type="STRING" id="999627.SAMN05216236_1537"/>